<dbReference type="EMBL" id="JBBKZU010000029">
    <property type="protein sequence ID" value="MEJ8816041.1"/>
    <property type="molecule type" value="Genomic_DNA"/>
</dbReference>
<evidence type="ECO:0000313" key="1">
    <source>
        <dbReference type="EMBL" id="MEJ8816041.1"/>
    </source>
</evidence>
<gene>
    <name evidence="1" type="ORF">WKW77_33635</name>
</gene>
<name>A0ABU8VRA3_9BURK</name>
<proteinExistence type="predicted"/>
<evidence type="ECO:0000313" key="2">
    <source>
        <dbReference type="Proteomes" id="UP001365846"/>
    </source>
</evidence>
<reference evidence="1 2" key="1">
    <citation type="submission" date="2024-03" db="EMBL/GenBank/DDBJ databases">
        <title>Novel species of the genus Variovorax.</title>
        <authorList>
            <person name="Liu Q."/>
            <person name="Xin Y.-H."/>
        </authorList>
    </citation>
    <scope>NUCLEOTIDE SEQUENCE [LARGE SCALE GENOMIC DNA]</scope>
    <source>
        <strain evidence="1 2">KACC 18899</strain>
    </source>
</reference>
<keyword evidence="2" id="KW-1185">Reference proteome</keyword>
<sequence length="86" mass="9619">MTKRIVKAVELTEVQVGDTLTRMLGGTIPMQLKVTRANERFVYCATPGGDEWTFERDSGVEYDSGLRWGSEFGISGSFIVEITKVR</sequence>
<dbReference type="Proteomes" id="UP001365846">
    <property type="component" value="Unassembled WGS sequence"/>
</dbReference>
<accession>A0ABU8VRA3</accession>
<organism evidence="1 2">
    <name type="scientific">Variovorax ureilyticus</name>
    <dbReference type="NCBI Taxonomy" id="1836198"/>
    <lineage>
        <taxon>Bacteria</taxon>
        <taxon>Pseudomonadati</taxon>
        <taxon>Pseudomonadota</taxon>
        <taxon>Betaproteobacteria</taxon>
        <taxon>Burkholderiales</taxon>
        <taxon>Comamonadaceae</taxon>
        <taxon>Variovorax</taxon>
    </lineage>
</organism>
<protein>
    <submittedName>
        <fullName evidence="1">Uncharacterized protein</fullName>
    </submittedName>
</protein>
<comment type="caution">
    <text evidence="1">The sequence shown here is derived from an EMBL/GenBank/DDBJ whole genome shotgun (WGS) entry which is preliminary data.</text>
</comment>
<dbReference type="RefSeq" id="WP_340361236.1">
    <property type="nucleotide sequence ID" value="NZ_JBBKZU010000029.1"/>
</dbReference>